<gene>
    <name evidence="3" type="ORF">CROQUDRAFT_649941</name>
</gene>
<proteinExistence type="predicted"/>
<accession>A0A9P6NUJ0</accession>
<dbReference type="GO" id="GO:0003676">
    <property type="term" value="F:nucleic acid binding"/>
    <property type="evidence" value="ECO:0007669"/>
    <property type="project" value="InterPro"/>
</dbReference>
<name>A0A9P6NUJ0_9BASI</name>
<sequence>MVKTRAKDYGDEIPEQPNHPLLPTSLSTLSSALPIQSTIPSTADTKPTKSMPQDMSSTIPEWKTIAFRSKVMTIVRNSGEQLKEDGSNYREWEYRIRDLIDDYTEPGWLDRKDAHVEDPTGDRIVLMMIKYSLDTDIAMKISKSVSAADAMGTIKALFYFPSRSKQVACWRKVLAVRLNDDEDIDTYGFVFTKDSLISLCYELTLPAKYSDVTSMLNGVLRAKPAEPITANQVEELIRSQKSLMCKDNDQLPTFSNLSLSHTSKQQPGAYRGGYCQQLRINNRSTSLTTGIDKCQACGAEGHWAWACPHNPRNTGTSHNVSHNPEHLVKVNFVDVNGIPFEAKVEGPLPDGIWTSEGSLTVGEDADDIGNMGASHNVTGDGSMTYKSDDGTPICLENVFYCPTAKCTLILIPAILEAGGSWETKGKDMILCFPSGQ</sequence>
<dbReference type="EMBL" id="MU167208">
    <property type="protein sequence ID" value="KAG0152518.1"/>
    <property type="molecule type" value="Genomic_DNA"/>
</dbReference>
<protein>
    <recommendedName>
        <fullName evidence="5">CCHC-type domain-containing protein</fullName>
    </recommendedName>
</protein>
<keyword evidence="4" id="KW-1185">Reference proteome</keyword>
<evidence type="ECO:0000313" key="3">
    <source>
        <dbReference type="EMBL" id="KAG0152518.1"/>
    </source>
</evidence>
<comment type="caution">
    <text evidence="3">The sequence shown here is derived from an EMBL/GenBank/DDBJ whole genome shotgun (WGS) entry which is preliminary data.</text>
</comment>
<evidence type="ECO:0000256" key="2">
    <source>
        <dbReference type="SAM" id="MobiDB-lite"/>
    </source>
</evidence>
<evidence type="ECO:0000313" key="4">
    <source>
        <dbReference type="Proteomes" id="UP000886653"/>
    </source>
</evidence>
<dbReference type="GO" id="GO:0006397">
    <property type="term" value="P:mRNA processing"/>
    <property type="evidence" value="ECO:0007669"/>
    <property type="project" value="UniProtKB-KW"/>
</dbReference>
<reference evidence="3" key="1">
    <citation type="submission" date="2013-11" db="EMBL/GenBank/DDBJ databases">
        <title>Genome sequence of the fusiform rust pathogen reveals effectors for host alternation and coevolution with pine.</title>
        <authorList>
            <consortium name="DOE Joint Genome Institute"/>
            <person name="Smith K."/>
            <person name="Pendleton A."/>
            <person name="Kubisiak T."/>
            <person name="Anderson C."/>
            <person name="Salamov A."/>
            <person name="Aerts A."/>
            <person name="Riley R."/>
            <person name="Clum A."/>
            <person name="Lindquist E."/>
            <person name="Ence D."/>
            <person name="Campbell M."/>
            <person name="Kronenberg Z."/>
            <person name="Feau N."/>
            <person name="Dhillon B."/>
            <person name="Hamelin R."/>
            <person name="Burleigh J."/>
            <person name="Smith J."/>
            <person name="Yandell M."/>
            <person name="Nelson C."/>
            <person name="Grigoriev I."/>
            <person name="Davis J."/>
        </authorList>
    </citation>
    <scope>NUCLEOTIDE SEQUENCE</scope>
    <source>
        <strain evidence="3">G11</strain>
    </source>
</reference>
<dbReference type="AlphaFoldDB" id="A0A9P6NUJ0"/>
<feature type="compositionally biased region" description="Basic and acidic residues" evidence="2">
    <location>
        <begin position="1"/>
        <end position="10"/>
    </location>
</feature>
<keyword evidence="1" id="KW-0507">mRNA processing</keyword>
<dbReference type="Proteomes" id="UP000886653">
    <property type="component" value="Unassembled WGS sequence"/>
</dbReference>
<evidence type="ECO:0008006" key="5">
    <source>
        <dbReference type="Google" id="ProtNLM"/>
    </source>
</evidence>
<dbReference type="SUPFAM" id="SSF57756">
    <property type="entry name" value="Retrovirus zinc finger-like domains"/>
    <property type="match status" value="1"/>
</dbReference>
<dbReference type="GO" id="GO:0008270">
    <property type="term" value="F:zinc ion binding"/>
    <property type="evidence" value="ECO:0007669"/>
    <property type="project" value="InterPro"/>
</dbReference>
<dbReference type="InterPro" id="IPR036875">
    <property type="entry name" value="Znf_CCHC_sf"/>
</dbReference>
<feature type="region of interest" description="Disordered" evidence="2">
    <location>
        <begin position="1"/>
        <end position="26"/>
    </location>
</feature>
<evidence type="ECO:0000256" key="1">
    <source>
        <dbReference type="ARBA" id="ARBA00022664"/>
    </source>
</evidence>
<dbReference type="OrthoDB" id="116316at2759"/>
<organism evidence="3 4">
    <name type="scientific">Cronartium quercuum f. sp. fusiforme G11</name>
    <dbReference type="NCBI Taxonomy" id="708437"/>
    <lineage>
        <taxon>Eukaryota</taxon>
        <taxon>Fungi</taxon>
        <taxon>Dikarya</taxon>
        <taxon>Basidiomycota</taxon>
        <taxon>Pucciniomycotina</taxon>
        <taxon>Pucciniomycetes</taxon>
        <taxon>Pucciniales</taxon>
        <taxon>Coleosporiaceae</taxon>
        <taxon>Cronartium</taxon>
    </lineage>
</organism>